<dbReference type="GO" id="GO:0005737">
    <property type="term" value="C:cytoplasm"/>
    <property type="evidence" value="ECO:0007669"/>
    <property type="project" value="TreeGrafter"/>
</dbReference>
<sequence>MAYLLKNLTNSIWHAFYALQGDTPGIVAKSKLKVLTANFGTLMDLYGVEKGLDDYRSTQWLTFDQFLYYLQNEVFASISDATPMQTCRLLEERIEEICWLVSRKAYADQKHRVFEDRSIYQLFRIFCLLAEMGTHNAESSYLITMHSNEVAQISSQLVTSLGLHWDSSDFAELSAALTAFRFPTFLAVLESKYSGGGTLDTAAVAEAIDDLYQIYVNDVIKKGYLIKKGFLLPTMRYYWFVLQPGKLTYYKDAQQKDPAGVITLNVNCWADAVKDSGKLDKQFILSSPDNKALELVADDHRGRLQWLAALQIAIDHSGDRIGYQRSLAMQRRSMRLAKKQLKEETGMELQHERQARIAAELQARKLEALSREEGAKVQELEEIKLKLERLLEEEKQALQDEEIVRNLQARVLKEEWERREQLEKLQQEQQELLESERLKRLEFEQKQQENELKLQEAAARLEQLESERQGLDAELRSVREKVRQAEGAQILLEAQIVVTRPLRGGERIRRTQSMIPTSKERSDAIEYLKDRVTSTQEDIHPVT</sequence>
<dbReference type="PANTHER" id="PTHR14383">
    <property type="entry name" value="SWAP-70 RECOMBINASE"/>
    <property type="match status" value="1"/>
</dbReference>
<feature type="domain" description="PH" evidence="2">
    <location>
        <begin position="218"/>
        <end position="315"/>
    </location>
</feature>
<dbReference type="Pfam" id="PF00169">
    <property type="entry name" value="PH"/>
    <property type="match status" value="1"/>
</dbReference>
<dbReference type="OrthoDB" id="8434295at2759"/>
<dbReference type="PROSITE" id="PS50003">
    <property type="entry name" value="PH_DOMAIN"/>
    <property type="match status" value="1"/>
</dbReference>
<keyword evidence="3" id="KW-1185">Reference proteome</keyword>
<dbReference type="SUPFAM" id="SSF50729">
    <property type="entry name" value="PH domain-like"/>
    <property type="match status" value="1"/>
</dbReference>
<dbReference type="Gene3D" id="2.30.29.30">
    <property type="entry name" value="Pleckstrin-homology domain (PH domain)/Phosphotyrosine-binding domain (PTB)"/>
    <property type="match status" value="1"/>
</dbReference>
<evidence type="ECO:0000259" key="2">
    <source>
        <dbReference type="PROSITE" id="PS50003"/>
    </source>
</evidence>
<feature type="coiled-coil region" evidence="1">
    <location>
        <begin position="363"/>
        <end position="488"/>
    </location>
</feature>
<evidence type="ECO:0000256" key="1">
    <source>
        <dbReference type="SAM" id="Coils"/>
    </source>
</evidence>
<dbReference type="GeneID" id="107227321"/>
<reference evidence="4" key="1">
    <citation type="submission" date="2025-08" db="UniProtKB">
        <authorList>
            <consortium name="RefSeq"/>
        </authorList>
    </citation>
    <scope>IDENTIFICATION</scope>
    <source>
        <tissue evidence="4">Thorax and Abdomen</tissue>
    </source>
</reference>
<proteinExistence type="predicted"/>
<dbReference type="AlphaFoldDB" id="A0A6J0CBH3"/>
<dbReference type="KEGG" id="nlo:107227321"/>
<gene>
    <name evidence="4" type="primary">LOC107227321</name>
</gene>
<name>A0A6J0CBH3_NEOLC</name>
<evidence type="ECO:0000313" key="3">
    <source>
        <dbReference type="Proteomes" id="UP000829291"/>
    </source>
</evidence>
<protein>
    <submittedName>
        <fullName evidence="4">Switch-associated protein 70</fullName>
    </submittedName>
</protein>
<dbReference type="Pfam" id="PF25530">
    <property type="entry name" value="EF-hand_SWAP70_N"/>
    <property type="match status" value="1"/>
</dbReference>
<evidence type="ECO:0000313" key="4">
    <source>
        <dbReference type="RefSeq" id="XP_015523917.1"/>
    </source>
</evidence>
<dbReference type="PANTHER" id="PTHR14383:SF5">
    <property type="entry name" value="RUN DOMAIN-CONTAINING PROTEIN"/>
    <property type="match status" value="1"/>
</dbReference>
<dbReference type="GO" id="GO:0005634">
    <property type="term" value="C:nucleus"/>
    <property type="evidence" value="ECO:0007669"/>
    <property type="project" value="TreeGrafter"/>
</dbReference>
<organism evidence="4">
    <name type="scientific">Neodiprion lecontei</name>
    <name type="common">Redheaded pine sawfly</name>
    <dbReference type="NCBI Taxonomy" id="441921"/>
    <lineage>
        <taxon>Eukaryota</taxon>
        <taxon>Metazoa</taxon>
        <taxon>Ecdysozoa</taxon>
        <taxon>Arthropoda</taxon>
        <taxon>Hexapoda</taxon>
        <taxon>Insecta</taxon>
        <taxon>Pterygota</taxon>
        <taxon>Neoptera</taxon>
        <taxon>Endopterygota</taxon>
        <taxon>Hymenoptera</taxon>
        <taxon>Tenthredinoidea</taxon>
        <taxon>Diprionidae</taxon>
        <taxon>Diprioninae</taxon>
        <taxon>Neodiprion</taxon>
    </lineage>
</organism>
<dbReference type="InterPro" id="IPR057836">
    <property type="entry name" value="EF-hand_SWAP70_N"/>
</dbReference>
<keyword evidence="1" id="KW-0175">Coiled coil</keyword>
<dbReference type="InterPro" id="IPR011993">
    <property type="entry name" value="PH-like_dom_sf"/>
</dbReference>
<accession>A0A6J0CBH3</accession>
<dbReference type="InterPro" id="IPR001849">
    <property type="entry name" value="PH_domain"/>
</dbReference>
<dbReference type="RefSeq" id="XP_015523917.1">
    <property type="nucleotide sequence ID" value="XM_015668431.2"/>
</dbReference>
<dbReference type="SMART" id="SM00233">
    <property type="entry name" value="PH"/>
    <property type="match status" value="1"/>
</dbReference>
<dbReference type="Proteomes" id="UP000829291">
    <property type="component" value="Chromosome 5"/>
</dbReference>
<dbReference type="InParanoid" id="A0A6J0CBH3"/>